<dbReference type="PANTHER" id="PTHR45036">
    <property type="entry name" value="METHYLTRANSFERASE LIKE 7B"/>
    <property type="match status" value="1"/>
</dbReference>
<keyword evidence="1" id="KW-0472">Membrane</keyword>
<evidence type="ECO:0000313" key="3">
    <source>
        <dbReference type="EMBL" id="KAG8191167.1"/>
    </source>
</evidence>
<dbReference type="GO" id="GO:0008757">
    <property type="term" value="F:S-adenosylmethionine-dependent methyltransferase activity"/>
    <property type="evidence" value="ECO:0007669"/>
    <property type="project" value="InterPro"/>
</dbReference>
<dbReference type="AlphaFoldDB" id="A0AAV6V416"/>
<dbReference type="EMBL" id="JAFNEN010000164">
    <property type="protein sequence ID" value="KAG8191167.1"/>
    <property type="molecule type" value="Genomic_DNA"/>
</dbReference>
<dbReference type="Pfam" id="PF08241">
    <property type="entry name" value="Methyltransf_11"/>
    <property type="match status" value="1"/>
</dbReference>
<dbReference type="InterPro" id="IPR013216">
    <property type="entry name" value="Methyltransf_11"/>
</dbReference>
<accession>A0AAV6V416</accession>
<dbReference type="InterPro" id="IPR029063">
    <property type="entry name" value="SAM-dependent_MTases_sf"/>
</dbReference>
<sequence>MVKERLNISVIHSSSLSLQTIPSTMLSFIMLLVGLVWWLCCFTFGLPLTLALFLSRTIRSSFFSWQFVNVVGPIFQPLSQPARRRAFQILKEIVKGRDTTVPLEIMEIGIGEGANLQHYPENVNLTVLDVNKYFEQYYEENTKKFSHINYKRTVIQPAENMSEIEDNSLDVVVTTYLHCSCSDSNAVLKEVKRVLKPGGKYVFLEHVKYPNGELGLLVQRLMKPMWYIFFNGCTLDRDTASKLRKAGFSDLICEKYLEMNWVFFCIRHQIVGVASK</sequence>
<comment type="caution">
    <text evidence="3">The sequence shown here is derived from an EMBL/GenBank/DDBJ whole genome shotgun (WGS) entry which is preliminary data.</text>
</comment>
<dbReference type="Proteomes" id="UP000827092">
    <property type="component" value="Unassembled WGS sequence"/>
</dbReference>
<feature type="transmembrane region" description="Helical" evidence="1">
    <location>
        <begin position="25"/>
        <end position="54"/>
    </location>
</feature>
<reference evidence="3 4" key="1">
    <citation type="journal article" date="2022" name="Nat. Ecol. Evol.">
        <title>A masculinizing supergene underlies an exaggerated male reproductive morph in a spider.</title>
        <authorList>
            <person name="Hendrickx F."/>
            <person name="De Corte Z."/>
            <person name="Sonet G."/>
            <person name="Van Belleghem S.M."/>
            <person name="Kostlbacher S."/>
            <person name="Vangestel C."/>
        </authorList>
    </citation>
    <scope>NUCLEOTIDE SEQUENCE [LARGE SCALE GENOMIC DNA]</scope>
    <source>
        <strain evidence="3">W744_W776</strain>
    </source>
</reference>
<dbReference type="PANTHER" id="PTHR45036:SF1">
    <property type="entry name" value="METHYLTRANSFERASE LIKE 7A"/>
    <property type="match status" value="1"/>
</dbReference>
<protein>
    <recommendedName>
        <fullName evidence="2">Methyltransferase type 11 domain-containing protein</fullName>
    </recommendedName>
</protein>
<dbReference type="Gene3D" id="3.40.50.150">
    <property type="entry name" value="Vaccinia Virus protein VP39"/>
    <property type="match status" value="1"/>
</dbReference>
<keyword evidence="1" id="KW-1133">Transmembrane helix</keyword>
<evidence type="ECO:0000259" key="2">
    <source>
        <dbReference type="Pfam" id="PF08241"/>
    </source>
</evidence>
<keyword evidence="4" id="KW-1185">Reference proteome</keyword>
<organism evidence="3 4">
    <name type="scientific">Oedothorax gibbosus</name>
    <dbReference type="NCBI Taxonomy" id="931172"/>
    <lineage>
        <taxon>Eukaryota</taxon>
        <taxon>Metazoa</taxon>
        <taxon>Ecdysozoa</taxon>
        <taxon>Arthropoda</taxon>
        <taxon>Chelicerata</taxon>
        <taxon>Arachnida</taxon>
        <taxon>Araneae</taxon>
        <taxon>Araneomorphae</taxon>
        <taxon>Entelegynae</taxon>
        <taxon>Araneoidea</taxon>
        <taxon>Linyphiidae</taxon>
        <taxon>Erigoninae</taxon>
        <taxon>Oedothorax</taxon>
    </lineage>
</organism>
<dbReference type="SUPFAM" id="SSF53335">
    <property type="entry name" value="S-adenosyl-L-methionine-dependent methyltransferases"/>
    <property type="match status" value="1"/>
</dbReference>
<evidence type="ECO:0000313" key="4">
    <source>
        <dbReference type="Proteomes" id="UP000827092"/>
    </source>
</evidence>
<feature type="domain" description="Methyltransferase type 11" evidence="2">
    <location>
        <begin position="107"/>
        <end position="203"/>
    </location>
</feature>
<gene>
    <name evidence="3" type="ORF">JTE90_011852</name>
</gene>
<keyword evidence="1" id="KW-0812">Transmembrane</keyword>
<name>A0AAV6V416_9ARAC</name>
<evidence type="ECO:0000256" key="1">
    <source>
        <dbReference type="SAM" id="Phobius"/>
    </source>
</evidence>
<proteinExistence type="predicted"/>
<dbReference type="InterPro" id="IPR052356">
    <property type="entry name" value="Thiol_S-MT"/>
</dbReference>
<dbReference type="CDD" id="cd02440">
    <property type="entry name" value="AdoMet_MTases"/>
    <property type="match status" value="1"/>
</dbReference>